<evidence type="ECO:0000313" key="2">
    <source>
        <dbReference type="Proteomes" id="UP000509346"/>
    </source>
</evidence>
<keyword evidence="2" id="KW-1185">Reference proteome</keyword>
<dbReference type="KEGG" id="hpel:HZS54_17970"/>
<dbReference type="RefSeq" id="WP_179918452.1">
    <property type="nucleotide sequence ID" value="NZ_CP058909.1"/>
</dbReference>
<reference evidence="1 2" key="1">
    <citation type="submission" date="2020-07" db="EMBL/GenBank/DDBJ databases">
        <title>Halosimplex litoreum sp. nov. and Halosimplex rubrum sp. nov., isolated from different salt environments.</title>
        <authorList>
            <person name="Cui H."/>
        </authorList>
    </citation>
    <scope>NUCLEOTIDE SEQUENCE [LARGE SCALE GENOMIC DNA]</scope>
    <source>
        <strain evidence="1 2">R2</strain>
    </source>
</reference>
<organism evidence="1 2">
    <name type="scientific">Halosimplex pelagicum</name>
    <dbReference type="NCBI Taxonomy" id="869886"/>
    <lineage>
        <taxon>Archaea</taxon>
        <taxon>Methanobacteriati</taxon>
        <taxon>Methanobacteriota</taxon>
        <taxon>Stenosarchaea group</taxon>
        <taxon>Halobacteria</taxon>
        <taxon>Halobacteriales</taxon>
        <taxon>Haloarculaceae</taxon>
        <taxon>Halosimplex</taxon>
    </lineage>
</organism>
<dbReference type="AlphaFoldDB" id="A0A7D5P8J6"/>
<dbReference type="GeneID" id="56084517"/>
<dbReference type="Proteomes" id="UP000509346">
    <property type="component" value="Chromosome"/>
</dbReference>
<dbReference type="EMBL" id="CP058909">
    <property type="protein sequence ID" value="QLH83403.1"/>
    <property type="molecule type" value="Genomic_DNA"/>
</dbReference>
<sequence>MKDALKRVGILALAVLLATTAAAGAVQFDDEQTNTATDSDVTATSNVVEYNSSADIYLEAVVETTSPAILVEDPETNETLVNKTGSDLTQTYSDESSTPNVYHYSANVSQSVLSSVEMAAGENKSFEVTIVNDVSAADPSTTTQTMYVHNDPKRTYLKLTDAEVGEDGLATLQTETLAGYQLPIFGQEVATIEQSVPVNGSATTATIDVKNSTLSDRLSSSASGKSSGDWIVSTLATVDDEPARVFMDETPDSVDNETHLVYHSGSDSIEVVTGEDYSGESADVWIDANRGFRQQIGNYGIMNVLGGFSLPF</sequence>
<name>A0A7D5P8J6_9EURY</name>
<accession>A0A7D5P8J6</accession>
<evidence type="ECO:0000313" key="1">
    <source>
        <dbReference type="EMBL" id="QLH83403.1"/>
    </source>
</evidence>
<proteinExistence type="predicted"/>
<gene>
    <name evidence="1" type="ORF">HZS54_17970</name>
</gene>
<protein>
    <submittedName>
        <fullName evidence="1">Uncharacterized protein</fullName>
    </submittedName>
</protein>